<gene>
    <name evidence="1" type="ORF">EJV47_02855</name>
</gene>
<protein>
    <recommendedName>
        <fullName evidence="3">Lipoprotein</fullName>
    </recommendedName>
</protein>
<keyword evidence="2" id="KW-1185">Reference proteome</keyword>
<evidence type="ECO:0000313" key="1">
    <source>
        <dbReference type="EMBL" id="RTQ53693.1"/>
    </source>
</evidence>
<dbReference type="Proteomes" id="UP000282184">
    <property type="component" value="Unassembled WGS sequence"/>
</dbReference>
<dbReference type="OrthoDB" id="9812120at2"/>
<comment type="caution">
    <text evidence="1">The sequence shown here is derived from an EMBL/GenBank/DDBJ whole genome shotgun (WGS) entry which is preliminary data.</text>
</comment>
<evidence type="ECO:0000313" key="2">
    <source>
        <dbReference type="Proteomes" id="UP000282184"/>
    </source>
</evidence>
<reference evidence="1 2" key="1">
    <citation type="submission" date="2018-12" db="EMBL/GenBank/DDBJ databases">
        <title>Hymenobacter gummosus sp. nov., isolated from a spring.</title>
        <authorList>
            <person name="Nie L."/>
        </authorList>
    </citation>
    <scope>NUCLEOTIDE SEQUENCE [LARGE SCALE GENOMIC DNA]</scope>
    <source>
        <strain evidence="1 2">KCTC 52166</strain>
    </source>
</reference>
<accession>A0A431U8W7</accession>
<sequence length="332" mass="38044">MPHCRQRLVRPRALGLPLFLLLTLLLGACQEARRDDAARVKTTARRPTRAELLRQDSLRVDSVARVGGQLPGAILPEQRIVAFYGSATHKTMGVLGQYPKDEMLRRLDQQVQAWRRADPAQPIRPALHMVAVIAQRDAGPDGKYRELQPDSVIRRMIRWGHAHQCLVFLDVQVGLSNLQAELPRLAPYLQDSIVHLGIDPEFSMKSGRRPGTEVGEFDAADINYARQFLARLVSRHRLPPKVLVVHRFRQDMITNYRKIKLDPRVQVVMHMDGWGTPGVKRSSYRKYIRAEPVQYAGIKIFFKNDLKMDKSRLMTPREVAALRPDPLYIQYQ</sequence>
<dbReference type="PROSITE" id="PS51257">
    <property type="entry name" value="PROKAR_LIPOPROTEIN"/>
    <property type="match status" value="1"/>
</dbReference>
<name>A0A431U8W7_9BACT</name>
<evidence type="ECO:0008006" key="3">
    <source>
        <dbReference type="Google" id="ProtNLM"/>
    </source>
</evidence>
<proteinExistence type="predicted"/>
<organism evidence="1 2">
    <name type="scientific">Hymenobacter gummosus</name>
    <dbReference type="NCBI Taxonomy" id="1776032"/>
    <lineage>
        <taxon>Bacteria</taxon>
        <taxon>Pseudomonadati</taxon>
        <taxon>Bacteroidota</taxon>
        <taxon>Cytophagia</taxon>
        <taxon>Cytophagales</taxon>
        <taxon>Hymenobacteraceae</taxon>
        <taxon>Hymenobacter</taxon>
    </lineage>
</organism>
<dbReference type="AlphaFoldDB" id="A0A431U8W7"/>
<dbReference type="EMBL" id="RXOF01000001">
    <property type="protein sequence ID" value="RTQ53693.1"/>
    <property type="molecule type" value="Genomic_DNA"/>
</dbReference>